<evidence type="ECO:0000259" key="2">
    <source>
        <dbReference type="SMART" id="SM00462"/>
    </source>
</evidence>
<feature type="region of interest" description="Disordered" evidence="1">
    <location>
        <begin position="727"/>
        <end position="1007"/>
    </location>
</feature>
<feature type="compositionally biased region" description="Pro residues" evidence="1">
    <location>
        <begin position="985"/>
        <end position="998"/>
    </location>
</feature>
<dbReference type="EMBL" id="GBXI01015565">
    <property type="protein sequence ID" value="JAC98726.1"/>
    <property type="molecule type" value="Transcribed_RNA"/>
</dbReference>
<sequence>MALRLRRDVQKASYYVWFLGAEEAKGLRGTRVINSVLPYLIDRSRGQEPLKVTLQVSHKGIKILQGSSKHFIPHSAITSSVQTDDIVACVLLLYNPATKCPLHVHAYRCDSESTAEALHQQLQILINRPDNQKRFEELETRLGILPPLPTSGGSSNSSNGKSAAHMSSNGHSNEHSNSSKSKHYLSQQQQSQLLHQQQQQHQRRHDSSPKRFSSSLGSDTGNSTRESECSEEHSGGSPVSRSPPVTATTKPLPLPQPTSELFDSLAAELRAKLNGNGPPLLLPPRDYDTVHRSKGNLTAIELRRCRNALIVGGATPNETAVPVGGKQVSSRGSSGIGSDLAPSPERQDLNSSSEDEQWSNEADNSVIALKPSQIAMERSPPIIPHHPQLNRKSAVQPPEDSYLRDLPAKPYTPRQSAHREKIAGPPHERDSRSKTPSNASWSREDEIKPIIMRPADYDAKFNRVMQAETKQEYHRRADGGGGGGGGGVSSNRERDREREREHPKLRDSDKYNEINRLLNKKLSLERETPDQRLAKHKLDDAEEFNDSDPASDHMPVHPSSNYRKENLTDKQKFIEYAAKKQSKSYAVDEAQRYGGRHRYVDPADLPFEQTTSHNKYAAAHRSTHSPERSDLGHSRSDLGHTRSSERDRDREREPERLREREREREKERERERERERDRDHERKQYSRSNERNPYREPESLPYIQSMEKMMKSSAMRYKAFDGAVDPTAVAPPKEELHTKLSSQHSKSSYTKRVNDEVRPIEYAHSNGRSDVTPKDRFKDAKDKFRAMERTGSRYDLAEDKDISDYRPRNRGSVERADNGRPYADWSDEERLDDSPPPPPVAARSRSRSRGQLWEESNLPPREMIPPREHHLREHGRERAFQEYAPDMRATREASGKRLDAHRVMRERSNDMTDGRDPYRDAYRYEQRAVRDHSRDTPHVRDERERERHREPLRREYSPDVRAAGAPEHRANRRQPEKHTDYYPSATPPPPTTGAPIPNPKGISNLTKGYRHSYAEPVFARAGGRVGLAAVNPY</sequence>
<accession>A0A0A1WLA1</accession>
<evidence type="ECO:0000256" key="1">
    <source>
        <dbReference type="SAM" id="MobiDB-lite"/>
    </source>
</evidence>
<dbReference type="PANTHER" id="PTHR41148:SF1">
    <property type="entry name" value="LP09875P"/>
    <property type="match status" value="1"/>
</dbReference>
<feature type="region of interest" description="Disordered" evidence="1">
    <location>
        <begin position="315"/>
        <end position="361"/>
    </location>
</feature>
<dbReference type="InterPro" id="IPR006020">
    <property type="entry name" value="PTB/PI_dom"/>
</dbReference>
<dbReference type="Gene3D" id="2.30.29.30">
    <property type="entry name" value="Pleckstrin-homology domain (PH domain)/Phosphotyrosine-binding domain (PTB)"/>
    <property type="match status" value="1"/>
</dbReference>
<dbReference type="SMART" id="SM00462">
    <property type="entry name" value="PTB"/>
    <property type="match status" value="1"/>
</dbReference>
<feature type="compositionally biased region" description="Basic and acidic residues" evidence="1">
    <location>
        <begin position="522"/>
        <end position="539"/>
    </location>
</feature>
<proteinExistence type="predicted"/>
<dbReference type="InterPro" id="IPR011993">
    <property type="entry name" value="PH-like_dom_sf"/>
</dbReference>
<dbReference type="SUPFAM" id="SSF50729">
    <property type="entry name" value="PH domain-like"/>
    <property type="match status" value="1"/>
</dbReference>
<dbReference type="AlphaFoldDB" id="A0A0A1WLA1"/>
<evidence type="ECO:0000313" key="3">
    <source>
        <dbReference type="EMBL" id="JAC98726.1"/>
    </source>
</evidence>
<evidence type="ECO:0000313" key="4">
    <source>
        <dbReference type="EMBL" id="JAC99187.1"/>
    </source>
</evidence>
<feature type="compositionally biased region" description="Basic and acidic residues" evidence="1">
    <location>
        <begin position="771"/>
        <end position="818"/>
    </location>
</feature>
<feature type="compositionally biased region" description="Basic and acidic residues" evidence="1">
    <location>
        <begin position="752"/>
        <end position="761"/>
    </location>
</feature>
<protein>
    <submittedName>
        <fullName evidence="4">TRAF3-interacting protein 1</fullName>
    </submittedName>
</protein>
<feature type="region of interest" description="Disordered" evidence="1">
    <location>
        <begin position="143"/>
        <end position="258"/>
    </location>
</feature>
<feature type="compositionally biased region" description="Basic and acidic residues" evidence="1">
    <location>
        <begin position="417"/>
        <end position="433"/>
    </location>
</feature>
<evidence type="ECO:0000313" key="5">
    <source>
        <dbReference type="EMBL" id="JAD12712.1"/>
    </source>
</evidence>
<reference evidence="4" key="1">
    <citation type="submission" date="2014-11" db="EMBL/GenBank/DDBJ databases">
        <authorList>
            <person name="Geib S."/>
        </authorList>
    </citation>
    <scope>NUCLEOTIDE SEQUENCE</scope>
</reference>
<feature type="compositionally biased region" description="Basic and acidic residues" evidence="1">
    <location>
        <begin position="864"/>
        <end position="880"/>
    </location>
</feature>
<feature type="compositionally biased region" description="Polar residues" evidence="1">
    <location>
        <begin position="210"/>
        <end position="224"/>
    </location>
</feature>
<dbReference type="CDD" id="cd00934">
    <property type="entry name" value="PTB"/>
    <property type="match status" value="1"/>
</dbReference>
<feature type="region of interest" description="Disordered" evidence="1">
    <location>
        <begin position="378"/>
        <end position="568"/>
    </location>
</feature>
<feature type="compositionally biased region" description="Basic and acidic residues" evidence="1">
    <location>
        <begin position="491"/>
        <end position="513"/>
    </location>
</feature>
<feature type="compositionally biased region" description="Gly residues" evidence="1">
    <location>
        <begin position="479"/>
        <end position="488"/>
    </location>
</feature>
<feature type="compositionally biased region" description="Basic and acidic residues" evidence="1">
    <location>
        <begin position="469"/>
        <end position="478"/>
    </location>
</feature>
<dbReference type="EMBL" id="GBXI01015104">
    <property type="protein sequence ID" value="JAC99187.1"/>
    <property type="molecule type" value="Transcribed_RNA"/>
</dbReference>
<feature type="compositionally biased region" description="Low complexity" evidence="1">
    <location>
        <begin position="151"/>
        <end position="200"/>
    </location>
</feature>
<feature type="compositionally biased region" description="Basic and acidic residues" evidence="1">
    <location>
        <begin position="888"/>
        <end position="958"/>
    </location>
</feature>
<dbReference type="EMBL" id="GBXI01001580">
    <property type="protein sequence ID" value="JAD12712.1"/>
    <property type="molecule type" value="Transcribed_RNA"/>
</dbReference>
<organism evidence="4">
    <name type="scientific">Zeugodacus cucurbitae</name>
    <name type="common">Melon fruit fly</name>
    <name type="synonym">Bactrocera cucurbitae</name>
    <dbReference type="NCBI Taxonomy" id="28588"/>
    <lineage>
        <taxon>Eukaryota</taxon>
        <taxon>Metazoa</taxon>
        <taxon>Ecdysozoa</taxon>
        <taxon>Arthropoda</taxon>
        <taxon>Hexapoda</taxon>
        <taxon>Insecta</taxon>
        <taxon>Pterygota</taxon>
        <taxon>Neoptera</taxon>
        <taxon>Endopterygota</taxon>
        <taxon>Diptera</taxon>
        <taxon>Brachycera</taxon>
        <taxon>Muscomorpha</taxon>
        <taxon>Tephritoidea</taxon>
        <taxon>Tephritidae</taxon>
        <taxon>Zeugodacus</taxon>
        <taxon>Zeugodacus</taxon>
    </lineage>
</organism>
<gene>
    <name evidence="4" type="primary">traf3ip1_3</name>
    <name evidence="5" type="synonym">traf3ip1_4</name>
    <name evidence="3" type="synonym">traf3ip1_6</name>
    <name evidence="3" type="ORF">g.38029</name>
    <name evidence="4" type="ORF">g.38034</name>
    <name evidence="5" type="ORF">g.38039</name>
</gene>
<feature type="compositionally biased region" description="Low complexity" evidence="1">
    <location>
        <begin position="235"/>
        <end position="245"/>
    </location>
</feature>
<reference evidence="4" key="2">
    <citation type="journal article" date="2015" name="Gigascience">
        <title>Reconstructing a comprehensive transcriptome assembly of a white-pupal translocated strain of the pest fruit fly Bactrocera cucurbitae.</title>
        <authorList>
            <person name="Sim S.B."/>
            <person name="Calla B."/>
            <person name="Hall B."/>
            <person name="DeRego T."/>
            <person name="Geib S.M."/>
        </authorList>
    </citation>
    <scope>NUCLEOTIDE SEQUENCE</scope>
</reference>
<feature type="compositionally biased region" description="Basic and acidic residues" evidence="1">
    <location>
        <begin position="966"/>
        <end position="980"/>
    </location>
</feature>
<feature type="compositionally biased region" description="Basic and acidic residues" evidence="1">
    <location>
        <begin position="624"/>
        <end position="698"/>
    </location>
</feature>
<feature type="compositionally biased region" description="Basic and acidic residues" evidence="1">
    <location>
        <begin position="225"/>
        <end position="234"/>
    </location>
</feature>
<dbReference type="PANTHER" id="PTHR41148">
    <property type="entry name" value="LP09875P"/>
    <property type="match status" value="1"/>
</dbReference>
<feature type="compositionally biased region" description="Polar residues" evidence="1">
    <location>
        <begin position="739"/>
        <end position="751"/>
    </location>
</feature>
<name>A0A0A1WLA1_ZEUCU</name>
<feature type="region of interest" description="Disordered" evidence="1">
    <location>
        <begin position="600"/>
        <end position="705"/>
    </location>
</feature>
<feature type="domain" description="PID" evidence="2">
    <location>
        <begin position="9"/>
        <end position="135"/>
    </location>
</feature>